<dbReference type="GO" id="GO:0016787">
    <property type="term" value="F:hydrolase activity"/>
    <property type="evidence" value="ECO:0007669"/>
    <property type="project" value="UniProtKB-KW"/>
</dbReference>
<evidence type="ECO:0000313" key="5">
    <source>
        <dbReference type="Proteomes" id="UP000701680"/>
    </source>
</evidence>
<dbReference type="PANTHER" id="PTHR30383:SF29">
    <property type="entry name" value="SGNH HYDROLASE-TYPE ESTERASE DOMAIN-CONTAINING PROTEIN"/>
    <property type="match status" value="1"/>
</dbReference>
<keyword evidence="4" id="KW-1185">Reference proteome</keyword>
<dbReference type="RefSeq" id="WP_173815085.1">
    <property type="nucleotide sequence ID" value="NZ_JAAITX010000010.1"/>
</dbReference>
<organism evidence="3 4">
    <name type="scientific">Dorea phocaeensis</name>
    <dbReference type="NCBI Taxonomy" id="2040291"/>
    <lineage>
        <taxon>Bacteria</taxon>
        <taxon>Bacillati</taxon>
        <taxon>Bacillota</taxon>
        <taxon>Clostridia</taxon>
        <taxon>Lachnospirales</taxon>
        <taxon>Lachnospiraceae</taxon>
        <taxon>Dorea</taxon>
    </lineage>
</organism>
<dbReference type="InterPro" id="IPR036514">
    <property type="entry name" value="SGNH_hydro_sf"/>
</dbReference>
<proteinExistence type="predicted"/>
<dbReference type="Pfam" id="PF13472">
    <property type="entry name" value="Lipase_GDSL_2"/>
    <property type="match status" value="1"/>
</dbReference>
<dbReference type="CDD" id="cd01839">
    <property type="entry name" value="SGNH_arylesterase_like"/>
    <property type="match status" value="1"/>
</dbReference>
<dbReference type="PANTHER" id="PTHR30383">
    <property type="entry name" value="THIOESTERASE 1/PROTEASE 1/LYSOPHOSPHOLIPASE L1"/>
    <property type="match status" value="1"/>
</dbReference>
<dbReference type="SUPFAM" id="SSF52266">
    <property type="entry name" value="SGNH hydrolase"/>
    <property type="match status" value="1"/>
</dbReference>
<evidence type="ECO:0000313" key="3">
    <source>
        <dbReference type="EMBL" id="NVH59220.1"/>
    </source>
</evidence>
<dbReference type="Proteomes" id="UP000701680">
    <property type="component" value="Unassembled WGS sequence"/>
</dbReference>
<accession>A0A850HMJ6</accession>
<dbReference type="EMBL" id="JAAIUO010000010">
    <property type="protein sequence ID" value="NSK15444.1"/>
    <property type="molecule type" value="Genomic_DNA"/>
</dbReference>
<protein>
    <submittedName>
        <fullName evidence="3">SGNH/GDSL hydrolase family protein</fullName>
    </submittedName>
</protein>
<dbReference type="InterPro" id="IPR013830">
    <property type="entry name" value="SGNH_hydro"/>
</dbReference>
<reference evidence="4 5" key="1">
    <citation type="journal article" date="2020" name="Cell Host Microbe">
        <title>Functional and Genomic Variation between Human-Derived Isolates of Lachnospiraceae Reveals Inter- and Intra-Species Diversity.</title>
        <authorList>
            <person name="Sorbara M.T."/>
            <person name="Littmann E.R."/>
            <person name="Fontana E."/>
            <person name="Moody T.U."/>
            <person name="Kohout C.E."/>
            <person name="Gjonbalaj M."/>
            <person name="Eaton V."/>
            <person name="Seok R."/>
            <person name="Leiner I.M."/>
            <person name="Pamer E.G."/>
        </authorList>
    </citation>
    <scope>NUCLEOTIDE SEQUENCE [LARGE SCALE GENOMIC DNA]</scope>
    <source>
        <strain evidence="3 4">MSK.17.11</strain>
        <strain evidence="2 5">MSK.17.38</strain>
    </source>
</reference>
<name>A0A850HMJ6_9FIRM</name>
<gene>
    <name evidence="3" type="ORF">G5A66_11375</name>
    <name evidence="2" type="ORF">G5A75_11375</name>
</gene>
<dbReference type="Gene3D" id="3.40.50.1110">
    <property type="entry name" value="SGNH hydrolase"/>
    <property type="match status" value="1"/>
</dbReference>
<reference evidence="3" key="2">
    <citation type="submission" date="2020-02" db="EMBL/GenBank/DDBJ databases">
        <authorList>
            <person name="Littmann E."/>
            <person name="Sorbara M."/>
        </authorList>
    </citation>
    <scope>NUCLEOTIDE SEQUENCE</scope>
    <source>
        <strain evidence="3">MSK.17.11</strain>
        <strain evidence="2">MSK.17.38</strain>
    </source>
</reference>
<comment type="caution">
    <text evidence="3">The sequence shown here is derived from an EMBL/GenBank/DDBJ whole genome shotgun (WGS) entry which is preliminary data.</text>
</comment>
<feature type="domain" description="SGNH hydrolase-type esterase" evidence="1">
    <location>
        <begin position="7"/>
        <end position="190"/>
    </location>
</feature>
<dbReference type="Proteomes" id="UP000528555">
    <property type="component" value="Unassembled WGS sequence"/>
</dbReference>
<dbReference type="EMBL" id="JAAITX010000010">
    <property type="protein sequence ID" value="NVH59220.1"/>
    <property type="molecule type" value="Genomic_DNA"/>
</dbReference>
<dbReference type="InterPro" id="IPR051532">
    <property type="entry name" value="Ester_Hydrolysis_Enzymes"/>
</dbReference>
<dbReference type="AlphaFoldDB" id="A0A850HMJ6"/>
<evidence type="ECO:0000313" key="2">
    <source>
        <dbReference type="EMBL" id="NSK15444.1"/>
    </source>
</evidence>
<evidence type="ECO:0000313" key="4">
    <source>
        <dbReference type="Proteomes" id="UP000528555"/>
    </source>
</evidence>
<evidence type="ECO:0000259" key="1">
    <source>
        <dbReference type="Pfam" id="PF13472"/>
    </source>
</evidence>
<sequence>MKKRVLCYGDSNTWGFNAMNENVYGQRFPEEVRWTGRLQTLLGENWTVIEEGLCGRTTVFEDPLREGLNGLQYLGPCLATHNPLDYLILMLGTNDCKARFSALPKNIADGLGRLIVKAKQACVWRDQPQILVIAPPPIRKGNDTSEIGRDMGVCSEKSAMLSKEYRLWAEAEGCIFLDAASVAGMNDYDFMHMDDVSHERLAESIAGILKADLLEKE</sequence>
<keyword evidence="3" id="KW-0378">Hydrolase</keyword>